<dbReference type="HOGENOM" id="CLU_1995701_0_0_1"/>
<protein>
    <submittedName>
        <fullName evidence="2">Uncharacterized protein</fullName>
    </submittedName>
</protein>
<organism evidence="2 3">
    <name type="scientific">Amborella trichopoda</name>
    <dbReference type="NCBI Taxonomy" id="13333"/>
    <lineage>
        <taxon>Eukaryota</taxon>
        <taxon>Viridiplantae</taxon>
        <taxon>Streptophyta</taxon>
        <taxon>Embryophyta</taxon>
        <taxon>Tracheophyta</taxon>
        <taxon>Spermatophyta</taxon>
        <taxon>Magnoliopsida</taxon>
        <taxon>Amborellales</taxon>
        <taxon>Amborellaceae</taxon>
        <taxon>Amborella</taxon>
    </lineage>
</organism>
<evidence type="ECO:0000313" key="2">
    <source>
        <dbReference type="EMBL" id="ERN10447.1"/>
    </source>
</evidence>
<evidence type="ECO:0000313" key="3">
    <source>
        <dbReference type="Proteomes" id="UP000017836"/>
    </source>
</evidence>
<evidence type="ECO:0000256" key="1">
    <source>
        <dbReference type="SAM" id="MobiDB-lite"/>
    </source>
</evidence>
<dbReference type="AlphaFoldDB" id="W1PKB9"/>
<feature type="compositionally biased region" description="Acidic residues" evidence="1">
    <location>
        <begin position="69"/>
        <end position="80"/>
    </location>
</feature>
<dbReference type="Gramene" id="ERN10447">
    <property type="protein sequence ID" value="ERN10447"/>
    <property type="gene ID" value="AMTR_s00026p00224190"/>
</dbReference>
<dbReference type="EMBL" id="KI392852">
    <property type="protein sequence ID" value="ERN10447.1"/>
    <property type="molecule type" value="Genomic_DNA"/>
</dbReference>
<name>W1PKB9_AMBTC</name>
<feature type="region of interest" description="Disordered" evidence="1">
    <location>
        <begin position="62"/>
        <end position="133"/>
    </location>
</feature>
<reference evidence="3" key="1">
    <citation type="journal article" date="2013" name="Science">
        <title>The Amborella genome and the evolution of flowering plants.</title>
        <authorList>
            <consortium name="Amborella Genome Project"/>
        </authorList>
    </citation>
    <scope>NUCLEOTIDE SEQUENCE [LARGE SCALE GENOMIC DNA]</scope>
</reference>
<proteinExistence type="predicted"/>
<keyword evidence="3" id="KW-1185">Reference proteome</keyword>
<sequence length="133" mass="14808">MSSSYASDYKDLLGILFEKIWGRHELEINLGKLRWEFTVVPHHAERMMGGWVSVTVGRRLSHKGKTPMEEDDADASDSEQGESSHPSSRGATRSSEDAEGVGRNISDLGDGSAVFDEDTVPPQAWLTDEEWQE</sequence>
<dbReference type="Proteomes" id="UP000017836">
    <property type="component" value="Unassembled WGS sequence"/>
</dbReference>
<gene>
    <name evidence="2" type="ORF">AMTR_s00026p00224190</name>
</gene>
<accession>W1PKB9</accession>